<dbReference type="AlphaFoldDB" id="A0AAV2QI25"/>
<feature type="compositionally biased region" description="Pro residues" evidence="1">
    <location>
        <begin position="165"/>
        <end position="219"/>
    </location>
</feature>
<feature type="region of interest" description="Disordered" evidence="1">
    <location>
        <begin position="164"/>
        <end position="219"/>
    </location>
</feature>
<evidence type="ECO:0000256" key="1">
    <source>
        <dbReference type="SAM" id="MobiDB-lite"/>
    </source>
</evidence>
<protein>
    <submittedName>
        <fullName evidence="3">Uncharacterized protein</fullName>
    </submittedName>
</protein>
<reference evidence="3 4" key="1">
    <citation type="submission" date="2024-05" db="EMBL/GenBank/DDBJ databases">
        <authorList>
            <person name="Wallberg A."/>
        </authorList>
    </citation>
    <scope>NUCLEOTIDE SEQUENCE [LARGE SCALE GENOMIC DNA]</scope>
</reference>
<dbReference type="EMBL" id="CAXKWB010007543">
    <property type="protein sequence ID" value="CAL4087690.1"/>
    <property type="molecule type" value="Genomic_DNA"/>
</dbReference>
<accession>A0AAV2QI25</accession>
<organism evidence="3 4">
    <name type="scientific">Meganyctiphanes norvegica</name>
    <name type="common">Northern krill</name>
    <name type="synonym">Thysanopoda norvegica</name>
    <dbReference type="NCBI Taxonomy" id="48144"/>
    <lineage>
        <taxon>Eukaryota</taxon>
        <taxon>Metazoa</taxon>
        <taxon>Ecdysozoa</taxon>
        <taxon>Arthropoda</taxon>
        <taxon>Crustacea</taxon>
        <taxon>Multicrustacea</taxon>
        <taxon>Malacostraca</taxon>
        <taxon>Eumalacostraca</taxon>
        <taxon>Eucarida</taxon>
        <taxon>Euphausiacea</taxon>
        <taxon>Euphausiidae</taxon>
        <taxon>Meganyctiphanes</taxon>
    </lineage>
</organism>
<comment type="caution">
    <text evidence="3">The sequence shown here is derived from an EMBL/GenBank/DDBJ whole genome shotgun (WGS) entry which is preliminary data.</text>
</comment>
<evidence type="ECO:0000256" key="2">
    <source>
        <dbReference type="SAM" id="SignalP"/>
    </source>
</evidence>
<gene>
    <name evidence="3" type="ORF">MNOR_LOCUS13284</name>
</gene>
<evidence type="ECO:0000313" key="3">
    <source>
        <dbReference type="EMBL" id="CAL4087690.1"/>
    </source>
</evidence>
<evidence type="ECO:0000313" key="4">
    <source>
        <dbReference type="Proteomes" id="UP001497623"/>
    </source>
</evidence>
<feature type="signal peptide" evidence="2">
    <location>
        <begin position="1"/>
        <end position="18"/>
    </location>
</feature>
<dbReference type="Proteomes" id="UP001497623">
    <property type="component" value="Unassembled WGS sequence"/>
</dbReference>
<proteinExistence type="predicted"/>
<keyword evidence="4" id="KW-1185">Reference proteome</keyword>
<feature type="non-terminal residue" evidence="3">
    <location>
        <position position="219"/>
    </location>
</feature>
<feature type="chain" id="PRO_5043640519" evidence="2">
    <location>
        <begin position="19"/>
        <end position="219"/>
    </location>
</feature>
<keyword evidence="2" id="KW-0732">Signal</keyword>
<name>A0AAV2QI25_MEGNR</name>
<sequence length="219" mass="23780">MAWYKVLVLLLAFSFSRGEDKWAWAKKSTNEDQLAEPSTLNNQVLPRNSLITKPAKEQLVTFDVAATTGLRDGQAEPRFLKKAMCDLGLGSNCYEGRHSTSRHSYGGGYHHSPGINPADIGYVQPVQINPAGGPVLSIPLSHPLAGGYYPPSYPPTAPSYLHPAPSYPPPAPHYPPPAPHYPPPAPHYPPPVPHYPPPQPTYPAPQPSYHPPAPAYHAP</sequence>